<dbReference type="EMBL" id="JADIKM010000006">
    <property type="protein sequence ID" value="MFK2906049.1"/>
    <property type="molecule type" value="Genomic_DNA"/>
</dbReference>
<dbReference type="Pfam" id="PF12728">
    <property type="entry name" value="HTH_17"/>
    <property type="match status" value="1"/>
</dbReference>
<dbReference type="GO" id="GO:0003677">
    <property type="term" value="F:DNA binding"/>
    <property type="evidence" value="ECO:0007669"/>
    <property type="project" value="UniProtKB-KW"/>
</dbReference>
<gene>
    <name evidence="2" type="ORF">ISP17_18970</name>
</gene>
<sequence length="152" mass="16369">MPSIQKLKQAVLPTEQDVALARESGRRLASLLGKNDVIQLHVGGSSDQPIEVPSRALSMLVDVLSYMGSGDAVGLVTVPADLTTQRAADFLNVSRSYLDSLLQAQAIPFHASGTHKRISLRDLIRYKAQLDVESKAALDALATQAQELDLGY</sequence>
<protein>
    <submittedName>
        <fullName evidence="2">Excisionase family DNA-binding protein</fullName>
    </submittedName>
</protein>
<dbReference type="RefSeq" id="WP_404636030.1">
    <property type="nucleotide sequence ID" value="NZ_JADIKM010000006.1"/>
</dbReference>
<evidence type="ECO:0000313" key="2">
    <source>
        <dbReference type="EMBL" id="MFK2906049.1"/>
    </source>
</evidence>
<dbReference type="Proteomes" id="UP001620460">
    <property type="component" value="Unassembled WGS sequence"/>
</dbReference>
<dbReference type="InterPro" id="IPR041657">
    <property type="entry name" value="HTH_17"/>
</dbReference>
<organism evidence="2 3">
    <name type="scientific">Dyella ginsengisoli</name>
    <dbReference type="NCBI Taxonomy" id="363848"/>
    <lineage>
        <taxon>Bacteria</taxon>
        <taxon>Pseudomonadati</taxon>
        <taxon>Pseudomonadota</taxon>
        <taxon>Gammaproteobacteria</taxon>
        <taxon>Lysobacterales</taxon>
        <taxon>Rhodanobacteraceae</taxon>
        <taxon>Dyella</taxon>
    </lineage>
</organism>
<keyword evidence="2" id="KW-0238">DNA-binding</keyword>
<accession>A0ABW8JY07</accession>
<proteinExistence type="predicted"/>
<evidence type="ECO:0000259" key="1">
    <source>
        <dbReference type="Pfam" id="PF12728"/>
    </source>
</evidence>
<dbReference type="NCBIfam" id="TIGR01764">
    <property type="entry name" value="excise"/>
    <property type="match status" value="1"/>
</dbReference>
<evidence type="ECO:0000313" key="3">
    <source>
        <dbReference type="Proteomes" id="UP001620460"/>
    </source>
</evidence>
<comment type="caution">
    <text evidence="2">The sequence shown here is derived from an EMBL/GenBank/DDBJ whole genome shotgun (WGS) entry which is preliminary data.</text>
</comment>
<reference evidence="2 3" key="1">
    <citation type="submission" date="2020-10" db="EMBL/GenBank/DDBJ databases">
        <title>Phylogeny of dyella-like bacteria.</title>
        <authorList>
            <person name="Fu J."/>
        </authorList>
    </citation>
    <scope>NUCLEOTIDE SEQUENCE [LARGE SCALE GENOMIC DNA]</scope>
    <source>
        <strain evidence="2 3">Gsoil3046</strain>
    </source>
</reference>
<feature type="domain" description="Helix-turn-helix" evidence="1">
    <location>
        <begin position="82"/>
        <end position="129"/>
    </location>
</feature>
<name>A0ABW8JY07_9GAMM</name>
<keyword evidence="3" id="KW-1185">Reference proteome</keyword>
<dbReference type="InterPro" id="IPR010093">
    <property type="entry name" value="SinI_DNA-bd"/>
</dbReference>